<keyword evidence="11" id="KW-1185">Reference proteome</keyword>
<evidence type="ECO:0000256" key="6">
    <source>
        <dbReference type="ARBA" id="ARBA00022989"/>
    </source>
</evidence>
<feature type="domain" description="Glycosyltransferase 2-like" evidence="9">
    <location>
        <begin position="36"/>
        <end position="202"/>
    </location>
</feature>
<evidence type="ECO:0000313" key="10">
    <source>
        <dbReference type="EMBL" id="AGA27945.1"/>
    </source>
</evidence>
<dbReference type="CDD" id="cd04187">
    <property type="entry name" value="DPM1_like_bac"/>
    <property type="match status" value="1"/>
</dbReference>
<dbReference type="OrthoDB" id="9810303at2"/>
<evidence type="ECO:0000256" key="1">
    <source>
        <dbReference type="ARBA" id="ARBA00022475"/>
    </source>
</evidence>
<dbReference type="GO" id="GO:0005886">
    <property type="term" value="C:plasma membrane"/>
    <property type="evidence" value="ECO:0007669"/>
    <property type="project" value="TreeGrafter"/>
</dbReference>
<evidence type="ECO:0000256" key="7">
    <source>
        <dbReference type="ARBA" id="ARBA00023136"/>
    </source>
</evidence>
<dbReference type="GO" id="GO:0099621">
    <property type="term" value="F:undecaprenyl-phosphate 4-deoxy-4-formamido-L-arabinose transferase activity"/>
    <property type="evidence" value="ECO:0007669"/>
    <property type="project" value="TreeGrafter"/>
</dbReference>
<dbReference type="PANTHER" id="PTHR48090">
    <property type="entry name" value="UNDECAPRENYL-PHOSPHATE 4-DEOXY-4-FORMAMIDO-L-ARABINOSE TRANSFERASE-RELATED"/>
    <property type="match status" value="1"/>
</dbReference>
<dbReference type="Gene3D" id="3.90.550.10">
    <property type="entry name" value="Spore Coat Polysaccharide Biosynthesis Protein SpsA, Chain A"/>
    <property type="match status" value="1"/>
</dbReference>
<keyword evidence="4" id="KW-0812">Transmembrane</keyword>
<evidence type="ECO:0000313" key="11">
    <source>
        <dbReference type="Proteomes" id="UP000010798"/>
    </source>
</evidence>
<dbReference type="eggNOG" id="COG1216">
    <property type="taxonomic scope" value="Bacteria"/>
</dbReference>
<gene>
    <name evidence="10" type="ordered locus">Sinac_3703</name>
</gene>
<dbReference type="InterPro" id="IPR029044">
    <property type="entry name" value="Nucleotide-diphossugar_trans"/>
</dbReference>
<keyword evidence="5" id="KW-0448">Lipopolysaccharide biosynthesis</keyword>
<evidence type="ECO:0000256" key="4">
    <source>
        <dbReference type="ARBA" id="ARBA00022692"/>
    </source>
</evidence>
<dbReference type="Pfam" id="PF00535">
    <property type="entry name" value="Glycos_transf_2"/>
    <property type="match status" value="1"/>
</dbReference>
<evidence type="ECO:0000259" key="9">
    <source>
        <dbReference type="Pfam" id="PF00535"/>
    </source>
</evidence>
<dbReference type="RefSeq" id="WP_015247084.1">
    <property type="nucleotide sequence ID" value="NC_019892.1"/>
</dbReference>
<evidence type="ECO:0000256" key="8">
    <source>
        <dbReference type="SAM" id="MobiDB-lite"/>
    </source>
</evidence>
<dbReference type="HOGENOM" id="CLU_033536_11_0_0"/>
<dbReference type="KEGG" id="saci:Sinac_3703"/>
<evidence type="ECO:0000256" key="3">
    <source>
        <dbReference type="ARBA" id="ARBA00022679"/>
    </source>
</evidence>
<keyword evidence="7" id="KW-0472">Membrane</keyword>
<dbReference type="PANTHER" id="PTHR48090:SF3">
    <property type="entry name" value="UNDECAPRENYL-PHOSPHATE 4-DEOXY-4-FORMAMIDO-L-ARABINOSE TRANSFERASE"/>
    <property type="match status" value="1"/>
</dbReference>
<dbReference type="STRING" id="886293.Sinac_3703"/>
<dbReference type="Proteomes" id="UP000010798">
    <property type="component" value="Chromosome"/>
</dbReference>
<keyword evidence="1" id="KW-1003">Cell membrane</keyword>
<dbReference type="EMBL" id="CP003364">
    <property type="protein sequence ID" value="AGA27945.1"/>
    <property type="molecule type" value="Genomic_DNA"/>
</dbReference>
<reference evidence="10 11" key="1">
    <citation type="submission" date="2012-02" db="EMBL/GenBank/DDBJ databases">
        <title>Complete sequence of chromosome of Singulisphaera acidiphila DSM 18658.</title>
        <authorList>
            <consortium name="US DOE Joint Genome Institute (JGI-PGF)"/>
            <person name="Lucas S."/>
            <person name="Copeland A."/>
            <person name="Lapidus A."/>
            <person name="Glavina del Rio T."/>
            <person name="Dalin E."/>
            <person name="Tice H."/>
            <person name="Bruce D."/>
            <person name="Goodwin L."/>
            <person name="Pitluck S."/>
            <person name="Peters L."/>
            <person name="Ovchinnikova G."/>
            <person name="Chertkov O."/>
            <person name="Kyrpides N."/>
            <person name="Mavromatis K."/>
            <person name="Ivanova N."/>
            <person name="Brettin T."/>
            <person name="Detter J.C."/>
            <person name="Han C."/>
            <person name="Larimer F."/>
            <person name="Land M."/>
            <person name="Hauser L."/>
            <person name="Markowitz V."/>
            <person name="Cheng J.-F."/>
            <person name="Hugenholtz P."/>
            <person name="Woyke T."/>
            <person name="Wu D."/>
            <person name="Tindall B."/>
            <person name="Pomrenke H."/>
            <person name="Brambilla E."/>
            <person name="Klenk H.-P."/>
            <person name="Eisen J.A."/>
        </authorList>
    </citation>
    <scope>NUCLEOTIDE SEQUENCE [LARGE SCALE GENOMIC DNA]</scope>
    <source>
        <strain evidence="11">ATCC BAA-1392 / DSM 18658 / VKM B-2454 / MOB10</strain>
    </source>
</reference>
<evidence type="ECO:0000256" key="5">
    <source>
        <dbReference type="ARBA" id="ARBA00022985"/>
    </source>
</evidence>
<organism evidence="10 11">
    <name type="scientific">Singulisphaera acidiphila (strain ATCC BAA-1392 / DSM 18658 / VKM B-2454 / MOB10)</name>
    <dbReference type="NCBI Taxonomy" id="886293"/>
    <lineage>
        <taxon>Bacteria</taxon>
        <taxon>Pseudomonadati</taxon>
        <taxon>Planctomycetota</taxon>
        <taxon>Planctomycetia</taxon>
        <taxon>Isosphaerales</taxon>
        <taxon>Isosphaeraceae</taxon>
        <taxon>Singulisphaera</taxon>
    </lineage>
</organism>
<evidence type="ECO:0000256" key="2">
    <source>
        <dbReference type="ARBA" id="ARBA00022676"/>
    </source>
</evidence>
<dbReference type="InterPro" id="IPR050256">
    <property type="entry name" value="Glycosyltransferase_2"/>
</dbReference>
<keyword evidence="6" id="KW-1133">Transmembrane helix</keyword>
<dbReference type="InterPro" id="IPR001173">
    <property type="entry name" value="Glyco_trans_2-like"/>
</dbReference>
<proteinExistence type="predicted"/>
<protein>
    <submittedName>
        <fullName evidence="10">Glycosyl transferase</fullName>
    </submittedName>
</protein>
<name>L0DGH0_SINAD</name>
<feature type="region of interest" description="Disordered" evidence="8">
    <location>
        <begin position="280"/>
        <end position="302"/>
    </location>
</feature>
<accession>L0DGH0</accession>
<sequence>MSSMRQDPSHRPGPVGRTRVPSSGEGPRRECGAWLSVVVPAKNEAAGLPQLVEEIARALRPLCNPAVAGTRLAGFEILIVDDGSTDSTLEVLGQLGEAFPELRPVRLASNVGQSAATAAGFREARGDWLATLDADLQNDPADLAALWQALPDHDAALGWRVKREDVWSKRIISRWANRIRNAVLGQSIRDTGCSVRIFPRDMALRLPMFYGAHRFLGPLLLREGCRIVQVPVTHRPRPHGASHYNLWNRSLRVVVDLFGVAWLMRRSVRYELAVTTADDPAASVSSPPAPLSPARRGVGQEL</sequence>
<feature type="region of interest" description="Disordered" evidence="8">
    <location>
        <begin position="1"/>
        <end position="29"/>
    </location>
</feature>
<dbReference type="SUPFAM" id="SSF53448">
    <property type="entry name" value="Nucleotide-diphospho-sugar transferases"/>
    <property type="match status" value="1"/>
</dbReference>
<keyword evidence="3 10" id="KW-0808">Transferase</keyword>
<keyword evidence="2" id="KW-0328">Glycosyltransferase</keyword>
<dbReference type="AlphaFoldDB" id="L0DGH0"/>
<dbReference type="GO" id="GO:0009103">
    <property type="term" value="P:lipopolysaccharide biosynthetic process"/>
    <property type="evidence" value="ECO:0007669"/>
    <property type="project" value="UniProtKB-KW"/>
</dbReference>